<keyword evidence="3" id="KW-1185">Reference proteome</keyword>
<reference evidence="2" key="1">
    <citation type="submission" date="2021-12" db="EMBL/GenBank/DDBJ databases">
        <title>Alicyclobacillaceae gen. nov., sp. nov., isolated from chalcocite enrichment system.</title>
        <authorList>
            <person name="Jiang Z."/>
        </authorList>
    </citation>
    <scope>NUCLEOTIDE SEQUENCE</scope>
    <source>
        <strain evidence="2">MYW30-H2</strain>
    </source>
</reference>
<accession>A0ABY4CNQ5</accession>
<proteinExistence type="predicted"/>
<organism evidence="2 3">
    <name type="scientific">Fodinisporobacter ferrooxydans</name>
    <dbReference type="NCBI Taxonomy" id="2901836"/>
    <lineage>
        <taxon>Bacteria</taxon>
        <taxon>Bacillati</taxon>
        <taxon>Bacillota</taxon>
        <taxon>Bacilli</taxon>
        <taxon>Bacillales</taxon>
        <taxon>Alicyclobacillaceae</taxon>
        <taxon>Fodinisporobacter</taxon>
    </lineage>
</organism>
<dbReference type="PANTHER" id="PTHR40072:SF1">
    <property type="entry name" value="MOLYBDOPTERIN-GUANINE DINUCLEOTIDE BIOSYNTHESIS ADAPTER PROTEIN"/>
    <property type="match status" value="1"/>
</dbReference>
<dbReference type="InterPro" id="IPR052539">
    <property type="entry name" value="MGD_biosynthesis_adapter"/>
</dbReference>
<evidence type="ECO:0000313" key="3">
    <source>
        <dbReference type="Proteomes" id="UP000830167"/>
    </source>
</evidence>
<name>A0ABY4CNQ5_9BACL</name>
<dbReference type="EMBL" id="CP089291">
    <property type="protein sequence ID" value="UOF92075.1"/>
    <property type="molecule type" value="Genomic_DNA"/>
</dbReference>
<feature type="domain" description="Molybdopterin-guanine dinucleotide biosynthesis protein B (MobB)" evidence="1">
    <location>
        <begin position="5"/>
        <end position="132"/>
    </location>
</feature>
<dbReference type="RefSeq" id="WP_347438759.1">
    <property type="nucleotide sequence ID" value="NZ_CP089291.1"/>
</dbReference>
<dbReference type="Proteomes" id="UP000830167">
    <property type="component" value="Chromosome"/>
</dbReference>
<dbReference type="PANTHER" id="PTHR40072">
    <property type="entry name" value="MOLYBDOPTERIN-GUANINE DINUCLEOTIDE BIOSYNTHESIS ADAPTER PROTEIN-RELATED"/>
    <property type="match status" value="1"/>
</dbReference>
<dbReference type="CDD" id="cd03116">
    <property type="entry name" value="MobB"/>
    <property type="match status" value="1"/>
</dbReference>
<gene>
    <name evidence="2" type="primary">mobB</name>
    <name evidence="2" type="ORF">LSG31_07555</name>
</gene>
<evidence type="ECO:0000313" key="2">
    <source>
        <dbReference type="EMBL" id="UOF92075.1"/>
    </source>
</evidence>
<dbReference type="InterPro" id="IPR004435">
    <property type="entry name" value="MobB_dom"/>
</dbReference>
<evidence type="ECO:0000259" key="1">
    <source>
        <dbReference type="Pfam" id="PF03205"/>
    </source>
</evidence>
<sequence length="170" mass="19342">MIPSIAFVGYKKTGKTTLICKVIEVLGSKGLRIGALKHDGHEFEMDHVGTDTYDFREAGAKSVMIQSARQVAMIEKVDSPAPVSELLQRFRDVDLIIMEGFKRESIPKILLIKDEQHFELIHKLEHIQAVCTNPSFLTSATDHWNGPVFDWSDASSIAEFVYQWWMKFQS</sequence>
<dbReference type="Gene3D" id="3.40.50.300">
    <property type="entry name" value="P-loop containing nucleotide triphosphate hydrolases"/>
    <property type="match status" value="1"/>
</dbReference>
<dbReference type="NCBIfam" id="TIGR00176">
    <property type="entry name" value="mobB"/>
    <property type="match status" value="1"/>
</dbReference>
<protein>
    <submittedName>
        <fullName evidence="2">Molybdopterin-guanine dinucleotide biosynthesis protein B</fullName>
    </submittedName>
</protein>
<dbReference type="SUPFAM" id="SSF52540">
    <property type="entry name" value="P-loop containing nucleoside triphosphate hydrolases"/>
    <property type="match status" value="1"/>
</dbReference>
<dbReference type="Pfam" id="PF03205">
    <property type="entry name" value="MobB"/>
    <property type="match status" value="1"/>
</dbReference>
<dbReference type="InterPro" id="IPR027417">
    <property type="entry name" value="P-loop_NTPase"/>
</dbReference>